<protein>
    <submittedName>
        <fullName evidence="1">Uncharacterized protein</fullName>
    </submittedName>
</protein>
<reference evidence="1 2" key="1">
    <citation type="submission" date="2013-03" db="EMBL/GenBank/DDBJ databases">
        <title>The Genome Sequence of Phialophora europaea CBS 101466.</title>
        <authorList>
            <consortium name="The Broad Institute Genomics Platform"/>
            <person name="Cuomo C."/>
            <person name="de Hoog S."/>
            <person name="Gorbushina A."/>
            <person name="Walker B."/>
            <person name="Young S.K."/>
            <person name="Zeng Q."/>
            <person name="Gargeya S."/>
            <person name="Fitzgerald M."/>
            <person name="Haas B."/>
            <person name="Abouelleil A."/>
            <person name="Allen A.W."/>
            <person name="Alvarado L."/>
            <person name="Arachchi H.M."/>
            <person name="Berlin A.M."/>
            <person name="Chapman S.B."/>
            <person name="Gainer-Dewar J."/>
            <person name="Goldberg J."/>
            <person name="Griggs A."/>
            <person name="Gujja S."/>
            <person name="Hansen M."/>
            <person name="Howarth C."/>
            <person name="Imamovic A."/>
            <person name="Ireland A."/>
            <person name="Larimer J."/>
            <person name="McCowan C."/>
            <person name="Murphy C."/>
            <person name="Pearson M."/>
            <person name="Poon T.W."/>
            <person name="Priest M."/>
            <person name="Roberts A."/>
            <person name="Saif S."/>
            <person name="Shea T."/>
            <person name="Sisk P."/>
            <person name="Sykes S."/>
            <person name="Wortman J."/>
            <person name="Nusbaum C."/>
            <person name="Birren B."/>
        </authorList>
    </citation>
    <scope>NUCLEOTIDE SEQUENCE [LARGE SCALE GENOMIC DNA]</scope>
    <source>
        <strain evidence="1 2">CBS 101466</strain>
    </source>
</reference>
<proteinExistence type="predicted"/>
<dbReference type="VEuPathDB" id="FungiDB:HMPREF1541_02189"/>
<name>W2S2U0_CYPE1</name>
<sequence length="230" mass="26781">MPDAYCNPSQAVRSDEIGLSKRQCVFNPQTSKYDCDENIPSVKQMVDRMRDKDDQGTADAEHSVVFYTNLGTEHKVSEQWIFGWLKKEGLEDKYYYLRTVINEKWYVAQALHILENMGEPHNIENFSNCYCQALSVAAVHPIAYLFTTKGAKWREDSTWSVVEYPYLTQNPNIKEIWRVDPRPPSIKGISEEEACNHDRPELLWSRERGDKVLEPKWTCPYIYPEGGEFT</sequence>
<organism evidence="1 2">
    <name type="scientific">Cyphellophora europaea (strain CBS 101466)</name>
    <name type="common">Phialophora europaea</name>
    <dbReference type="NCBI Taxonomy" id="1220924"/>
    <lineage>
        <taxon>Eukaryota</taxon>
        <taxon>Fungi</taxon>
        <taxon>Dikarya</taxon>
        <taxon>Ascomycota</taxon>
        <taxon>Pezizomycotina</taxon>
        <taxon>Eurotiomycetes</taxon>
        <taxon>Chaetothyriomycetidae</taxon>
        <taxon>Chaetothyriales</taxon>
        <taxon>Cyphellophoraceae</taxon>
        <taxon>Cyphellophora</taxon>
    </lineage>
</organism>
<dbReference type="InParanoid" id="W2S2U0"/>
<dbReference type="RefSeq" id="XP_008714767.1">
    <property type="nucleotide sequence ID" value="XM_008716545.1"/>
</dbReference>
<evidence type="ECO:0000313" key="1">
    <source>
        <dbReference type="EMBL" id="ETN43031.1"/>
    </source>
</evidence>
<accession>W2S2U0</accession>
<dbReference type="OrthoDB" id="4119985at2759"/>
<gene>
    <name evidence="1" type="ORF">HMPREF1541_02189</name>
</gene>
<dbReference type="eggNOG" id="ENOG502T56I">
    <property type="taxonomic scope" value="Eukaryota"/>
</dbReference>
<dbReference type="AlphaFoldDB" id="W2S2U0"/>
<dbReference type="GeneID" id="19969528"/>
<evidence type="ECO:0000313" key="2">
    <source>
        <dbReference type="Proteomes" id="UP000030752"/>
    </source>
</evidence>
<dbReference type="HOGENOM" id="CLU_081628_0_0_1"/>
<keyword evidence="2" id="KW-1185">Reference proteome</keyword>
<dbReference type="EMBL" id="KB822718">
    <property type="protein sequence ID" value="ETN43031.1"/>
    <property type="molecule type" value="Genomic_DNA"/>
</dbReference>
<dbReference type="Proteomes" id="UP000030752">
    <property type="component" value="Unassembled WGS sequence"/>
</dbReference>